<dbReference type="Proteomes" id="UP000194873">
    <property type="component" value="Unassembled WGS sequence"/>
</dbReference>
<organism evidence="2 3">
    <name type="scientific">Hymenobacter crusticola</name>
    <dbReference type="NCBI Taxonomy" id="1770526"/>
    <lineage>
        <taxon>Bacteria</taxon>
        <taxon>Pseudomonadati</taxon>
        <taxon>Bacteroidota</taxon>
        <taxon>Cytophagia</taxon>
        <taxon>Cytophagales</taxon>
        <taxon>Hymenobacteraceae</taxon>
        <taxon>Hymenobacter</taxon>
    </lineage>
</organism>
<dbReference type="SUPFAM" id="SSF51735">
    <property type="entry name" value="NAD(P)-binding Rossmann-fold domains"/>
    <property type="match status" value="1"/>
</dbReference>
<reference evidence="2 3" key="1">
    <citation type="submission" date="2017-01" db="EMBL/GenBank/DDBJ databases">
        <title>A new Hymenobacter.</title>
        <authorList>
            <person name="Liang Y."/>
            <person name="Feng F."/>
        </authorList>
    </citation>
    <scope>NUCLEOTIDE SEQUENCE [LARGE SCALE GENOMIC DNA]</scope>
    <source>
        <strain evidence="2">MIMBbqt21</strain>
    </source>
</reference>
<name>A0A243WH60_9BACT</name>
<dbReference type="Pfam" id="PF13561">
    <property type="entry name" value="adh_short_C2"/>
    <property type="match status" value="1"/>
</dbReference>
<proteinExistence type="inferred from homology"/>
<dbReference type="AlphaFoldDB" id="A0A243WH60"/>
<accession>A0A243WH60</accession>
<dbReference type="Gene3D" id="3.40.50.720">
    <property type="entry name" value="NAD(P)-binding Rossmann-like Domain"/>
    <property type="match status" value="1"/>
</dbReference>
<evidence type="ECO:0000313" key="3">
    <source>
        <dbReference type="Proteomes" id="UP000194873"/>
    </source>
</evidence>
<dbReference type="EMBL" id="MTSE01000003">
    <property type="protein sequence ID" value="OUJ74555.1"/>
    <property type="molecule type" value="Genomic_DNA"/>
</dbReference>
<dbReference type="InterPro" id="IPR036291">
    <property type="entry name" value="NAD(P)-bd_dom_sf"/>
</dbReference>
<dbReference type="NCBIfam" id="NF005559">
    <property type="entry name" value="PRK07231.1"/>
    <property type="match status" value="1"/>
</dbReference>
<dbReference type="PROSITE" id="PS00061">
    <property type="entry name" value="ADH_SHORT"/>
    <property type="match status" value="1"/>
</dbReference>
<dbReference type="InterPro" id="IPR050259">
    <property type="entry name" value="SDR"/>
</dbReference>
<comment type="caution">
    <text evidence="2">The sequence shown here is derived from an EMBL/GenBank/DDBJ whole genome shotgun (WGS) entry which is preliminary data.</text>
</comment>
<comment type="similarity">
    <text evidence="1">Belongs to the short-chain dehydrogenases/reductases (SDR) family.</text>
</comment>
<dbReference type="PANTHER" id="PTHR42879">
    <property type="entry name" value="3-OXOACYL-(ACYL-CARRIER-PROTEIN) REDUCTASE"/>
    <property type="match status" value="1"/>
</dbReference>
<evidence type="ECO:0000256" key="1">
    <source>
        <dbReference type="ARBA" id="ARBA00006484"/>
    </source>
</evidence>
<dbReference type="PRINTS" id="PR00081">
    <property type="entry name" value="GDHRDH"/>
</dbReference>
<evidence type="ECO:0000313" key="2">
    <source>
        <dbReference type="EMBL" id="OUJ74555.1"/>
    </source>
</evidence>
<protein>
    <submittedName>
        <fullName evidence="2">Short-chain dehydrogenase</fullName>
    </submittedName>
</protein>
<dbReference type="PANTHER" id="PTHR42879:SF2">
    <property type="entry name" value="3-OXOACYL-[ACYL-CARRIER-PROTEIN] REDUCTASE FABG"/>
    <property type="match status" value="1"/>
</dbReference>
<dbReference type="InterPro" id="IPR002347">
    <property type="entry name" value="SDR_fam"/>
</dbReference>
<dbReference type="InterPro" id="IPR020904">
    <property type="entry name" value="Sc_DH/Rdtase_CS"/>
</dbReference>
<keyword evidence="3" id="KW-1185">Reference proteome</keyword>
<dbReference type="PRINTS" id="PR00080">
    <property type="entry name" value="SDRFAMILY"/>
</dbReference>
<dbReference type="FunFam" id="3.40.50.720:FF:000084">
    <property type="entry name" value="Short-chain dehydrogenase reductase"/>
    <property type="match status" value="1"/>
</dbReference>
<dbReference type="GO" id="GO:0032787">
    <property type="term" value="P:monocarboxylic acid metabolic process"/>
    <property type="evidence" value="ECO:0007669"/>
    <property type="project" value="UniProtKB-ARBA"/>
</dbReference>
<gene>
    <name evidence="2" type="ORF">BXP70_07180</name>
</gene>
<sequence length="258" mass="27757">MKKLAGKVALVTGSDSGIGQATAIEFAREGADVVIVYHTDQDGAEHTRQAVEEAGQQALVVQTDVSDAQQAEQLFTQSLDRFGTLDILVNNAGVSGAHKPVVEMEPAEFEKTIRTDLFGPFYLARLFAKHRLAQGGKGKIINVTSIHEEVVSPNTADYCAAKGGLRNLTRTLALELAEQGINVNNIAPGMILTPMNQKALDDPKFRDEQAQKIPMKRAGKPEEIAKLALFLASPDSDYVSGSTYVMDGAFMRLLGQGA</sequence>
<dbReference type="OrthoDB" id="9804104at2"/>
<dbReference type="RefSeq" id="WP_086593351.1">
    <property type="nucleotide sequence ID" value="NZ_MTSE01000003.1"/>
</dbReference>